<evidence type="ECO:0000256" key="7">
    <source>
        <dbReference type="ARBA" id="ARBA00047960"/>
    </source>
</evidence>
<evidence type="ECO:0000313" key="11">
    <source>
        <dbReference type="Proteomes" id="UP000188354"/>
    </source>
</evidence>
<dbReference type="GO" id="GO:0043295">
    <property type="term" value="F:glutathione binding"/>
    <property type="evidence" value="ECO:0007669"/>
    <property type="project" value="TreeGrafter"/>
</dbReference>
<dbReference type="SFLD" id="SFLDS00019">
    <property type="entry name" value="Glutathione_Transferase_(cytos"/>
    <property type="match status" value="1"/>
</dbReference>
<keyword evidence="5" id="KW-0216">Detoxification</keyword>
<dbReference type="SFLD" id="SFLDG00358">
    <property type="entry name" value="Main_(cytGST)"/>
    <property type="match status" value="1"/>
</dbReference>
<proteinExistence type="inferred from homology"/>
<evidence type="ECO:0000256" key="6">
    <source>
        <dbReference type="ARBA" id="ARBA00022679"/>
    </source>
</evidence>
<evidence type="ECO:0000256" key="3">
    <source>
        <dbReference type="ARBA" id="ARBA00012452"/>
    </source>
</evidence>
<dbReference type="GO" id="GO:0006749">
    <property type="term" value="P:glutathione metabolic process"/>
    <property type="evidence" value="ECO:0007669"/>
    <property type="project" value="TreeGrafter"/>
</dbReference>
<dbReference type="PROSITE" id="PS50405">
    <property type="entry name" value="GST_CTER"/>
    <property type="match status" value="2"/>
</dbReference>
<evidence type="ECO:0000259" key="8">
    <source>
        <dbReference type="PROSITE" id="PS50404"/>
    </source>
</evidence>
<dbReference type="STRING" id="3871.A0A4P1RK60"/>
<dbReference type="Gene3D" id="3.40.30.10">
    <property type="entry name" value="Glutaredoxin"/>
    <property type="match status" value="1"/>
</dbReference>
<organism evidence="10 11">
    <name type="scientific">Lupinus angustifolius</name>
    <name type="common">Narrow-leaved blue lupine</name>
    <dbReference type="NCBI Taxonomy" id="3871"/>
    <lineage>
        <taxon>Eukaryota</taxon>
        <taxon>Viridiplantae</taxon>
        <taxon>Streptophyta</taxon>
        <taxon>Embryophyta</taxon>
        <taxon>Tracheophyta</taxon>
        <taxon>Spermatophyta</taxon>
        <taxon>Magnoliopsida</taxon>
        <taxon>eudicotyledons</taxon>
        <taxon>Gunneridae</taxon>
        <taxon>Pentapetalae</taxon>
        <taxon>rosids</taxon>
        <taxon>fabids</taxon>
        <taxon>Fabales</taxon>
        <taxon>Fabaceae</taxon>
        <taxon>Papilionoideae</taxon>
        <taxon>50 kb inversion clade</taxon>
        <taxon>genistoids sensu lato</taxon>
        <taxon>core genistoids</taxon>
        <taxon>Genisteae</taxon>
        <taxon>Lupinus</taxon>
    </lineage>
</organism>
<keyword evidence="4" id="KW-0963">Cytoplasm</keyword>
<feature type="domain" description="GST C-terminal" evidence="9">
    <location>
        <begin position="90"/>
        <end position="222"/>
    </location>
</feature>
<dbReference type="Pfam" id="PF02798">
    <property type="entry name" value="GST_N"/>
    <property type="match status" value="1"/>
</dbReference>
<dbReference type="InterPro" id="IPR004046">
    <property type="entry name" value="GST_C"/>
</dbReference>
<protein>
    <recommendedName>
        <fullName evidence="3">glutathione transferase</fullName>
        <ecNumber evidence="3">2.5.1.18</ecNumber>
    </recommendedName>
</protein>
<comment type="subcellular location">
    <subcellularLocation>
        <location evidence="1">Cytoplasm</location>
        <location evidence="1">Cytosol</location>
    </subcellularLocation>
</comment>
<evidence type="ECO:0000256" key="2">
    <source>
        <dbReference type="ARBA" id="ARBA00010128"/>
    </source>
</evidence>
<dbReference type="InterPro" id="IPR036282">
    <property type="entry name" value="Glutathione-S-Trfase_C_sf"/>
</dbReference>
<dbReference type="Gramene" id="OIW12710">
    <property type="protein sequence ID" value="OIW12710"/>
    <property type="gene ID" value="TanjilG_24643"/>
</dbReference>
<feature type="domain" description="GST N-terminal" evidence="8">
    <location>
        <begin position="1"/>
        <end position="82"/>
    </location>
</feature>
<dbReference type="InterPro" id="IPR040079">
    <property type="entry name" value="Glutathione_S-Trfase"/>
</dbReference>
<dbReference type="EC" id="2.5.1.18" evidence="3"/>
<comment type="catalytic activity">
    <reaction evidence="7">
        <text>RX + glutathione = an S-substituted glutathione + a halide anion + H(+)</text>
        <dbReference type="Rhea" id="RHEA:16437"/>
        <dbReference type="ChEBI" id="CHEBI:15378"/>
        <dbReference type="ChEBI" id="CHEBI:16042"/>
        <dbReference type="ChEBI" id="CHEBI:17792"/>
        <dbReference type="ChEBI" id="CHEBI:57925"/>
        <dbReference type="ChEBI" id="CHEBI:90779"/>
        <dbReference type="EC" id="2.5.1.18"/>
    </reaction>
</comment>
<dbReference type="AlphaFoldDB" id="A0A4P1RK60"/>
<gene>
    <name evidence="10" type="ORF">TanjilG_24643</name>
</gene>
<accession>A0A4P1RK60</accession>
<dbReference type="InterPro" id="IPR036249">
    <property type="entry name" value="Thioredoxin-like_sf"/>
</dbReference>
<dbReference type="PROSITE" id="PS50404">
    <property type="entry name" value="GST_NTER"/>
    <property type="match status" value="1"/>
</dbReference>
<dbReference type="SFLD" id="SFLDG01154">
    <property type="entry name" value="Main.5:_Phi-like"/>
    <property type="match status" value="1"/>
</dbReference>
<dbReference type="CDD" id="cd03187">
    <property type="entry name" value="GST_C_Phi"/>
    <property type="match status" value="2"/>
</dbReference>
<dbReference type="GO" id="GO:0005829">
    <property type="term" value="C:cytosol"/>
    <property type="evidence" value="ECO:0007669"/>
    <property type="project" value="UniProtKB-SubCell"/>
</dbReference>
<sequence>MALKLFGLAMSTNTTRAMICLHEKEVDFEFVPVNLFSGEHKQSPFLSKNPFGLIPVLEDGDLTLFESRAITTYVAEKFKETGPDLIRHNDTKEAALVKVWTEVESHYYDPTVSPIIYEYFVAPFQGKEPNQSVIDTNIEKLKNVLDVYEAKLSSTKYLAGDFYSLADLSHVSETHYFMQTPCASLINDLPYVKAWWEDISSRPAFKKVVEGMTFESRAITTYVAEKFKETGPDLIRHNDTKEAALVKVWTEVESHYYDPTVSPIIYEYFVAPFQGKEPNQSVIDTNIEKLKNVLDVYEAKLSSTKYLAGDFYSLADLSHVSETHYFMQTPCASLINDLPYVKAWWEDISSRPAFKKVVEGMTFGQK</sequence>
<dbReference type="SUPFAM" id="SSF47616">
    <property type="entry name" value="GST C-terminal domain-like"/>
    <property type="match status" value="2"/>
</dbReference>
<reference evidence="10 11" key="1">
    <citation type="journal article" date="2017" name="Plant Biotechnol. J.">
        <title>A comprehensive draft genome sequence for lupin (Lupinus angustifolius), an emerging health food: insights into plant-microbe interactions and legume evolution.</title>
        <authorList>
            <person name="Hane J.K."/>
            <person name="Ming Y."/>
            <person name="Kamphuis L.G."/>
            <person name="Nelson M.N."/>
            <person name="Garg G."/>
            <person name="Atkins C.A."/>
            <person name="Bayer P.E."/>
            <person name="Bravo A."/>
            <person name="Bringans S."/>
            <person name="Cannon S."/>
            <person name="Edwards D."/>
            <person name="Foley R."/>
            <person name="Gao L.L."/>
            <person name="Harrison M.J."/>
            <person name="Huang W."/>
            <person name="Hurgobin B."/>
            <person name="Li S."/>
            <person name="Liu C.W."/>
            <person name="McGrath A."/>
            <person name="Morahan G."/>
            <person name="Murray J."/>
            <person name="Weller J."/>
            <person name="Jian J."/>
            <person name="Singh K.B."/>
        </authorList>
    </citation>
    <scope>NUCLEOTIDE SEQUENCE [LARGE SCALE GENOMIC DNA]</scope>
    <source>
        <strain evidence="11">cv. Tanjil</strain>
        <tissue evidence="10">Whole plant</tissue>
    </source>
</reference>
<dbReference type="CDD" id="cd03053">
    <property type="entry name" value="GST_N_Phi"/>
    <property type="match status" value="1"/>
</dbReference>
<evidence type="ECO:0000259" key="9">
    <source>
        <dbReference type="PROSITE" id="PS50405"/>
    </source>
</evidence>
<dbReference type="Gene3D" id="1.20.1050.10">
    <property type="match status" value="2"/>
</dbReference>
<comment type="similarity">
    <text evidence="2">Belongs to the GST superfamily. Phi family.</text>
</comment>
<evidence type="ECO:0000256" key="4">
    <source>
        <dbReference type="ARBA" id="ARBA00022490"/>
    </source>
</evidence>
<dbReference type="Proteomes" id="UP000188354">
    <property type="component" value="Chromosome LG04"/>
</dbReference>
<dbReference type="Pfam" id="PF00043">
    <property type="entry name" value="GST_C"/>
    <property type="match status" value="2"/>
</dbReference>
<dbReference type="SUPFAM" id="SSF52833">
    <property type="entry name" value="Thioredoxin-like"/>
    <property type="match status" value="1"/>
</dbReference>
<dbReference type="InterPro" id="IPR010987">
    <property type="entry name" value="Glutathione-S-Trfase_C-like"/>
</dbReference>
<dbReference type="InterPro" id="IPR034347">
    <property type="entry name" value="GST_Phi_C"/>
</dbReference>
<evidence type="ECO:0000313" key="10">
    <source>
        <dbReference type="EMBL" id="OIW12710.1"/>
    </source>
</evidence>
<dbReference type="PANTHER" id="PTHR43900:SF72">
    <property type="entry name" value="GLUTATHIONE S-TRANSFERASE F13"/>
    <property type="match status" value="1"/>
</dbReference>
<dbReference type="InterPro" id="IPR004045">
    <property type="entry name" value="Glutathione_S-Trfase_N"/>
</dbReference>
<dbReference type="PANTHER" id="PTHR43900">
    <property type="entry name" value="GLUTATHIONE S-TRANSFERASE RHO"/>
    <property type="match status" value="1"/>
</dbReference>
<dbReference type="FunFam" id="3.40.30.10:FF:000016">
    <property type="entry name" value="Glutathione S-transferase F2"/>
    <property type="match status" value="1"/>
</dbReference>
<dbReference type="EMBL" id="CM007364">
    <property type="protein sequence ID" value="OIW12710.1"/>
    <property type="molecule type" value="Genomic_DNA"/>
</dbReference>
<dbReference type="GO" id="GO:0004364">
    <property type="term" value="F:glutathione transferase activity"/>
    <property type="evidence" value="ECO:0007669"/>
    <property type="project" value="UniProtKB-EC"/>
</dbReference>
<keyword evidence="11" id="KW-1185">Reference proteome</keyword>
<feature type="domain" description="GST C-terminal" evidence="9">
    <location>
        <begin position="239"/>
        <end position="366"/>
    </location>
</feature>
<name>A0A4P1RK60_LUPAN</name>
<dbReference type="FunFam" id="1.20.1050.10:FF:000004">
    <property type="entry name" value="Glutathione S-transferase F2"/>
    <property type="match status" value="2"/>
</dbReference>
<dbReference type="GO" id="GO:0009407">
    <property type="term" value="P:toxin catabolic process"/>
    <property type="evidence" value="ECO:0007669"/>
    <property type="project" value="UniProtKB-ARBA"/>
</dbReference>
<keyword evidence="6" id="KW-0808">Transferase</keyword>
<evidence type="ECO:0000256" key="1">
    <source>
        <dbReference type="ARBA" id="ARBA00004514"/>
    </source>
</evidence>
<evidence type="ECO:0000256" key="5">
    <source>
        <dbReference type="ARBA" id="ARBA00022575"/>
    </source>
</evidence>